<dbReference type="AlphaFoldDB" id="A0A2V3ZY19"/>
<dbReference type="EMBL" id="QFLI01000004">
    <property type="protein sequence ID" value="PXY01216.1"/>
    <property type="molecule type" value="Genomic_DNA"/>
</dbReference>
<accession>A0A2V3ZY19</accession>
<dbReference type="GO" id="GO:0009231">
    <property type="term" value="P:riboflavin biosynthetic process"/>
    <property type="evidence" value="ECO:0007669"/>
    <property type="project" value="InterPro"/>
</dbReference>
<reference evidence="2 3" key="1">
    <citation type="submission" date="2018-05" db="EMBL/GenBank/DDBJ databases">
        <title>Marinifilum breve JC075T sp. nov., a marine bacterium isolated from Yongle Blue Hole in the South China Sea.</title>
        <authorList>
            <person name="Fu T."/>
        </authorList>
    </citation>
    <scope>NUCLEOTIDE SEQUENCE [LARGE SCALE GENOMIC DNA]</scope>
    <source>
        <strain evidence="2 3">JC075</strain>
    </source>
</reference>
<gene>
    <name evidence="2" type="ORF">DF185_11260</name>
</gene>
<sequence>MKQNLVFIAQSLDGYIADRNGGLGWLEMIPNPEKLDMGYMSTIERIDALLMGRNTFDTVCSFGIDWPYTKPVFVISNSMSEVPEKYKGKIELVKGSLSEILESIHAKGYESLYIDGGKTIQSFLKEDLIDELIVTTIPILLGEGTSLFGNLPKEQEYELVESKVYLDQVVQSAYKRKK</sequence>
<feature type="domain" description="Bacterial bifunctional deaminase-reductase C-terminal" evidence="1">
    <location>
        <begin position="6"/>
        <end position="169"/>
    </location>
</feature>
<comment type="caution">
    <text evidence="2">The sequence shown here is derived from an EMBL/GenBank/DDBJ whole genome shotgun (WGS) entry which is preliminary data.</text>
</comment>
<evidence type="ECO:0000259" key="1">
    <source>
        <dbReference type="Pfam" id="PF01872"/>
    </source>
</evidence>
<protein>
    <submittedName>
        <fullName evidence="2">Diacylglycerol kinase</fullName>
    </submittedName>
</protein>
<keyword evidence="2" id="KW-0808">Transferase</keyword>
<keyword evidence="3" id="KW-1185">Reference proteome</keyword>
<dbReference type="GO" id="GO:0016301">
    <property type="term" value="F:kinase activity"/>
    <property type="evidence" value="ECO:0007669"/>
    <property type="project" value="UniProtKB-KW"/>
</dbReference>
<evidence type="ECO:0000313" key="2">
    <source>
        <dbReference type="EMBL" id="PXY01216.1"/>
    </source>
</evidence>
<organism evidence="2 3">
    <name type="scientific">Marinifilum breve</name>
    <dbReference type="NCBI Taxonomy" id="2184082"/>
    <lineage>
        <taxon>Bacteria</taxon>
        <taxon>Pseudomonadati</taxon>
        <taxon>Bacteroidota</taxon>
        <taxon>Bacteroidia</taxon>
        <taxon>Marinilabiliales</taxon>
        <taxon>Marinifilaceae</taxon>
    </lineage>
</organism>
<dbReference type="Pfam" id="PF01872">
    <property type="entry name" value="RibD_C"/>
    <property type="match status" value="1"/>
</dbReference>
<name>A0A2V3ZY19_9BACT</name>
<dbReference type="SUPFAM" id="SSF53597">
    <property type="entry name" value="Dihydrofolate reductase-like"/>
    <property type="match status" value="1"/>
</dbReference>
<dbReference type="OrthoDB" id="195113at2"/>
<dbReference type="PANTHER" id="PTHR38011">
    <property type="entry name" value="DIHYDROFOLATE REDUCTASE FAMILY PROTEIN (AFU_ORTHOLOGUE AFUA_8G06820)"/>
    <property type="match status" value="1"/>
</dbReference>
<dbReference type="Proteomes" id="UP000248079">
    <property type="component" value="Unassembled WGS sequence"/>
</dbReference>
<dbReference type="Gene3D" id="3.40.430.10">
    <property type="entry name" value="Dihydrofolate Reductase, subunit A"/>
    <property type="match status" value="1"/>
</dbReference>
<dbReference type="PANTHER" id="PTHR38011:SF11">
    <property type="entry name" value="2,5-DIAMINO-6-RIBOSYLAMINO-4(3H)-PYRIMIDINONE 5'-PHOSPHATE REDUCTASE"/>
    <property type="match status" value="1"/>
</dbReference>
<dbReference type="RefSeq" id="WP_110360847.1">
    <property type="nucleotide sequence ID" value="NZ_QFLI01000004.1"/>
</dbReference>
<keyword evidence="2" id="KW-0418">Kinase</keyword>
<evidence type="ECO:0000313" key="3">
    <source>
        <dbReference type="Proteomes" id="UP000248079"/>
    </source>
</evidence>
<proteinExistence type="predicted"/>
<dbReference type="GO" id="GO:0008703">
    <property type="term" value="F:5-amino-6-(5-phosphoribosylamino)uracil reductase activity"/>
    <property type="evidence" value="ECO:0007669"/>
    <property type="project" value="InterPro"/>
</dbReference>
<dbReference type="InterPro" id="IPR024072">
    <property type="entry name" value="DHFR-like_dom_sf"/>
</dbReference>
<dbReference type="InterPro" id="IPR002734">
    <property type="entry name" value="RibDG_C"/>
</dbReference>
<dbReference type="InterPro" id="IPR050765">
    <property type="entry name" value="Riboflavin_Biosynth_HTPR"/>
</dbReference>